<dbReference type="SMART" id="SM00065">
    <property type="entry name" value="GAF"/>
    <property type="match status" value="6"/>
</dbReference>
<dbReference type="PATRIC" id="fig|360411.5.peg.2615"/>
<dbReference type="PROSITE" id="PS51746">
    <property type="entry name" value="PPM_2"/>
    <property type="match status" value="1"/>
</dbReference>
<dbReference type="InterPro" id="IPR052016">
    <property type="entry name" value="Bact_Sigma-Reg"/>
</dbReference>
<dbReference type="SMART" id="SM00331">
    <property type="entry name" value="PP2C_SIG"/>
    <property type="match status" value="1"/>
</dbReference>
<feature type="coiled-coil region" evidence="2">
    <location>
        <begin position="1018"/>
        <end position="1045"/>
    </location>
</feature>
<dbReference type="InterPro" id="IPR001932">
    <property type="entry name" value="PPM-type_phosphatase-like_dom"/>
</dbReference>
<dbReference type="InterPro" id="IPR036457">
    <property type="entry name" value="PPM-type-like_dom_sf"/>
</dbReference>
<name>A0A0P6Y072_9CHLR</name>
<accession>A0A0P6Y072</accession>
<dbReference type="InterPro" id="IPR003018">
    <property type="entry name" value="GAF"/>
</dbReference>
<dbReference type="EMBL" id="LGHJ01000016">
    <property type="protein sequence ID" value="KPL74864.1"/>
    <property type="molecule type" value="Genomic_DNA"/>
</dbReference>
<proteinExistence type="predicted"/>
<organism evidence="4 5">
    <name type="scientific">Bellilinea caldifistulae</name>
    <dbReference type="NCBI Taxonomy" id="360411"/>
    <lineage>
        <taxon>Bacteria</taxon>
        <taxon>Bacillati</taxon>
        <taxon>Chloroflexota</taxon>
        <taxon>Anaerolineae</taxon>
        <taxon>Anaerolineales</taxon>
        <taxon>Anaerolineaceae</taxon>
        <taxon>Bellilinea</taxon>
    </lineage>
</organism>
<dbReference type="SUPFAM" id="SSF81606">
    <property type="entry name" value="PP2C-like"/>
    <property type="match status" value="1"/>
</dbReference>
<dbReference type="OrthoDB" id="9807247at2"/>
<evidence type="ECO:0000256" key="2">
    <source>
        <dbReference type="SAM" id="Coils"/>
    </source>
</evidence>
<dbReference type="Gene3D" id="3.30.450.40">
    <property type="match status" value="6"/>
</dbReference>
<sequence>MSPAPKQTIEPDWKEFLRFGEALLSQTNVASQCEAICHWIESRLTASAELWLAKPLYPLPGDNYSKILPSDDAPTLLQECYQKRKPVLQNGSSQSSSEDSQSTPQIAMPLTTQDNLLGILHVRRVNREPFTRSEIEYLEGIAAHAALAMQVLRQAIIKKWRLEQLSLVRKVSSEVTRLRDLDQFCQHLTSTILEKFDYFLVSIYTFDPLSKTLVHRASASKIEGKADQPPLLQIRLGEGIIGQVAASGKEIIAQRVESDPYYRSLPGWEAIQAEVAIPIQFGGRILGVLDLQTDQKDAFHDVDLVVLHALADYLAFALEGMQLINGLEKRTHQISALLDITHKLTSILDFDQLLEEVVEAIQQHFGYPYVHIFILHPGRRKLIYEAGSGARSHALEEKQVAYDWDDPHGIIPWVARTGKTLLANDVSQEPLYRPSDLPPADTRAELAIPLAYAGEILGVLDLQSDQVNSFDFRDIPLLESLGSTIAIAIRNARLYRSEVWRRQVADSFREIAGLVSANVALPDLLERILNEVDRSLPCDATAIWLVQPGTEMNATPSLMLAAVHGAPAEKVWEVIQTNPNAHQYLLEALNATSPLIRQPTDPIGPLGEALGFPPDYSSLAAPLRAGDEPLGLLTLAHHLPGRYGSEARLITMTFANHAAVAIQNNRLFMASQEQAWISTILLQIAEATQGTQTVEELLDTMARLTPMLVGVRKCAFFVWDENRQIFILQSEHGLNLTDNSLPLTFDLSIPLVQRLVETRETIFIQDVSEELHLAEAGLDEESGTLVILPMISRGRLLGAFLVAHTPENNLHSNRIFDQQTLDLLQGIARQTALAMENLMLIEARQEEAYVTAVMLQVAQAVVSQNNLEDILDTIVHLMPILVGIDACVIYLWEEHLELFRTAKVFTGSQREEMMMEGETYRLGEFPLLDAVLESEQLIACKTTKKDFSIQNWQTLDCLLPAEEIERQYDPQDQWILGVPLSVKGEFYGVLVASESNVPLSFHDRRLEILSGIAQQVSLAIQNDRLNREMIQRERLEREIQLARQIQKTFLPNRLPKIPGWEVDIHWQTAREVGGDFYDVFRIKGDRFGVVIADVSDKGMPAALYMTVTKTLIRAFSQNAESPARVLERVNRALTFEPQNTMFVTAVYVILNAEDGTLRYANAGHNLPFILRHQNGSVELFPKGGMALGVYSSNKLSDHALTIGAGDWLIFYTDGVTESFSPNGETFGEQRLRTTIEKAPKTSPADFLDFVRQQLSDFREGTPPSDDLTLVVLHRILSEEDQKGANG</sequence>
<dbReference type="InterPro" id="IPR029016">
    <property type="entry name" value="GAF-like_dom_sf"/>
</dbReference>
<gene>
    <name evidence="4" type="ORF">AC812_10025</name>
</gene>
<dbReference type="SUPFAM" id="SSF55781">
    <property type="entry name" value="GAF domain-like"/>
    <property type="match status" value="6"/>
</dbReference>
<dbReference type="PANTHER" id="PTHR43156:SF2">
    <property type="entry name" value="STAGE II SPORULATION PROTEIN E"/>
    <property type="match status" value="1"/>
</dbReference>
<dbReference type="STRING" id="360411.AC812_10025"/>
<reference evidence="4 5" key="1">
    <citation type="submission" date="2015-07" db="EMBL/GenBank/DDBJ databases">
        <title>Draft genome of Bellilinea caldifistulae DSM 17877.</title>
        <authorList>
            <person name="Hemp J."/>
            <person name="Ward L.M."/>
            <person name="Pace L.A."/>
            <person name="Fischer W.W."/>
        </authorList>
    </citation>
    <scope>NUCLEOTIDE SEQUENCE [LARGE SCALE GENOMIC DNA]</scope>
    <source>
        <strain evidence="4 5">GOMI-1</strain>
    </source>
</reference>
<dbReference type="RefSeq" id="WP_061915666.1">
    <property type="nucleotide sequence ID" value="NZ_DF967971.1"/>
</dbReference>
<dbReference type="PANTHER" id="PTHR43156">
    <property type="entry name" value="STAGE II SPORULATION PROTEIN E-RELATED"/>
    <property type="match status" value="1"/>
</dbReference>
<keyword evidence="2" id="KW-0175">Coiled coil</keyword>
<dbReference type="Proteomes" id="UP000050514">
    <property type="component" value="Unassembled WGS sequence"/>
</dbReference>
<dbReference type="GO" id="GO:0016791">
    <property type="term" value="F:phosphatase activity"/>
    <property type="evidence" value="ECO:0007669"/>
    <property type="project" value="TreeGrafter"/>
</dbReference>
<keyword evidence="5" id="KW-1185">Reference proteome</keyword>
<protein>
    <recommendedName>
        <fullName evidence="3">PPM-type phosphatase domain-containing protein</fullName>
    </recommendedName>
</protein>
<dbReference type="Pfam" id="PF07228">
    <property type="entry name" value="SpoIIE"/>
    <property type="match status" value="1"/>
</dbReference>
<dbReference type="Gene3D" id="3.60.40.10">
    <property type="entry name" value="PPM-type phosphatase domain"/>
    <property type="match status" value="1"/>
</dbReference>
<keyword evidence="1" id="KW-0378">Hydrolase</keyword>
<dbReference type="Pfam" id="PF01590">
    <property type="entry name" value="GAF"/>
    <property type="match status" value="3"/>
</dbReference>
<comment type="caution">
    <text evidence="4">The sequence shown here is derived from an EMBL/GenBank/DDBJ whole genome shotgun (WGS) entry which is preliminary data.</text>
</comment>
<evidence type="ECO:0000313" key="4">
    <source>
        <dbReference type="EMBL" id="KPL74864.1"/>
    </source>
</evidence>
<evidence type="ECO:0000313" key="5">
    <source>
        <dbReference type="Proteomes" id="UP000050514"/>
    </source>
</evidence>
<dbReference type="Pfam" id="PF13185">
    <property type="entry name" value="GAF_2"/>
    <property type="match status" value="3"/>
</dbReference>
<evidence type="ECO:0000256" key="1">
    <source>
        <dbReference type="ARBA" id="ARBA00022801"/>
    </source>
</evidence>
<feature type="domain" description="PPM-type phosphatase" evidence="3">
    <location>
        <begin position="1051"/>
        <end position="1286"/>
    </location>
</feature>
<evidence type="ECO:0000259" key="3">
    <source>
        <dbReference type="PROSITE" id="PS51746"/>
    </source>
</evidence>